<keyword evidence="3" id="KW-1185">Reference proteome</keyword>
<evidence type="ECO:0000313" key="3">
    <source>
        <dbReference type="Proteomes" id="UP000267029"/>
    </source>
</evidence>
<evidence type="ECO:0000313" key="2">
    <source>
        <dbReference type="EMBL" id="VDD75618.1"/>
    </source>
</evidence>
<dbReference type="OrthoDB" id="2012278at2759"/>
<dbReference type="Proteomes" id="UP000267029">
    <property type="component" value="Unassembled WGS sequence"/>
</dbReference>
<name>A0A0R3U4N6_MESCO</name>
<sequence>MHLVSHLKFLTIGHLPASTASRHLSTKDSELNILATDLLDSLENLTNIVKHFEAKIAACVNDGSNASLTTTQVFEIIKGNYDSLEIRVYDDLHTHYECPLNKAEQSNQQMLVKIVQSVRETCLDTALAYQSRFSELAVIH</sequence>
<proteinExistence type="predicted"/>
<organism evidence="2 3">
    <name type="scientific">Mesocestoides corti</name>
    <name type="common">Flatworm</name>
    <dbReference type="NCBI Taxonomy" id="53468"/>
    <lineage>
        <taxon>Eukaryota</taxon>
        <taxon>Metazoa</taxon>
        <taxon>Spiralia</taxon>
        <taxon>Lophotrochozoa</taxon>
        <taxon>Platyhelminthes</taxon>
        <taxon>Cestoda</taxon>
        <taxon>Eucestoda</taxon>
        <taxon>Cyclophyllidea</taxon>
        <taxon>Mesocestoididae</taxon>
        <taxon>Mesocestoides</taxon>
    </lineage>
</organism>
<dbReference type="Pfam" id="PF08427">
    <property type="entry name" value="ARMH3_C"/>
    <property type="match status" value="1"/>
</dbReference>
<dbReference type="AlphaFoldDB" id="A0A0R3U4N6"/>
<evidence type="ECO:0000259" key="1">
    <source>
        <dbReference type="Pfam" id="PF08427"/>
    </source>
</evidence>
<dbReference type="InterPro" id="IPR013636">
    <property type="entry name" value="ARMH3_C"/>
</dbReference>
<protein>
    <recommendedName>
        <fullName evidence="1">Armadillo-like helical domain-containing protein</fullName>
    </recommendedName>
</protein>
<accession>A0A0R3U4N6</accession>
<feature type="domain" description="Armadillo-like helical" evidence="1">
    <location>
        <begin position="26"/>
        <end position="118"/>
    </location>
</feature>
<reference evidence="2 3" key="1">
    <citation type="submission" date="2018-10" db="EMBL/GenBank/DDBJ databases">
        <authorList>
            <consortium name="Pathogen Informatics"/>
        </authorList>
    </citation>
    <scope>NUCLEOTIDE SEQUENCE [LARGE SCALE GENOMIC DNA]</scope>
</reference>
<dbReference type="EMBL" id="UXSR01000213">
    <property type="protein sequence ID" value="VDD75618.1"/>
    <property type="molecule type" value="Genomic_DNA"/>
</dbReference>
<gene>
    <name evidence="2" type="ORF">MCOS_LOCUS1621</name>
</gene>